<comment type="caution">
    <text evidence="1">The sequence shown here is derived from an EMBL/GenBank/DDBJ whole genome shotgun (WGS) entry which is preliminary data.</text>
</comment>
<proteinExistence type="predicted"/>
<gene>
    <name evidence="1" type="ORF">S01H4_56206</name>
</gene>
<reference evidence="1" key="1">
    <citation type="journal article" date="2014" name="Front. Microbiol.">
        <title>High frequency of phylogenetically diverse reductive dehalogenase-homologous genes in deep subseafloor sedimentary metagenomes.</title>
        <authorList>
            <person name="Kawai M."/>
            <person name="Futagami T."/>
            <person name="Toyoda A."/>
            <person name="Takaki Y."/>
            <person name="Nishi S."/>
            <person name="Hori S."/>
            <person name="Arai W."/>
            <person name="Tsubouchi T."/>
            <person name="Morono Y."/>
            <person name="Uchiyama I."/>
            <person name="Ito T."/>
            <person name="Fujiyama A."/>
            <person name="Inagaki F."/>
            <person name="Takami H."/>
        </authorList>
    </citation>
    <scope>NUCLEOTIDE SEQUENCE</scope>
    <source>
        <strain evidence="1">Expedition CK06-06</strain>
    </source>
</reference>
<organism evidence="1">
    <name type="scientific">marine sediment metagenome</name>
    <dbReference type="NCBI Taxonomy" id="412755"/>
    <lineage>
        <taxon>unclassified sequences</taxon>
        <taxon>metagenomes</taxon>
        <taxon>ecological metagenomes</taxon>
    </lineage>
</organism>
<accession>X1E4I2</accession>
<protein>
    <submittedName>
        <fullName evidence="1">Uncharacterized protein</fullName>
    </submittedName>
</protein>
<name>X1E4I2_9ZZZZ</name>
<evidence type="ECO:0000313" key="1">
    <source>
        <dbReference type="EMBL" id="GAH12094.1"/>
    </source>
</evidence>
<sequence>FKNKDKSFEDYVVFNYFEGQVPHAELLPIGQELVDMLNIQIN</sequence>
<feature type="non-terminal residue" evidence="1">
    <location>
        <position position="1"/>
    </location>
</feature>
<dbReference type="AlphaFoldDB" id="X1E4I2"/>
<dbReference type="EMBL" id="BART01032545">
    <property type="protein sequence ID" value="GAH12094.1"/>
    <property type="molecule type" value="Genomic_DNA"/>
</dbReference>